<dbReference type="InterPro" id="IPR029044">
    <property type="entry name" value="Nucleotide-diphossugar_trans"/>
</dbReference>
<dbReference type="GO" id="GO:0005886">
    <property type="term" value="C:plasma membrane"/>
    <property type="evidence" value="ECO:0007669"/>
    <property type="project" value="UniProtKB-SubCell"/>
</dbReference>
<evidence type="ECO:0000256" key="6">
    <source>
        <dbReference type="ARBA" id="ARBA00023136"/>
    </source>
</evidence>
<dbReference type="OrthoDB" id="9777873at2"/>
<evidence type="ECO:0000256" key="5">
    <source>
        <dbReference type="ARBA" id="ARBA00022679"/>
    </source>
</evidence>
<dbReference type="PANTHER" id="PTHR43646:SF2">
    <property type="entry name" value="GLYCOSYLTRANSFERASE 2-LIKE DOMAIN-CONTAINING PROTEIN"/>
    <property type="match status" value="1"/>
</dbReference>
<evidence type="ECO:0000256" key="2">
    <source>
        <dbReference type="ARBA" id="ARBA00022475"/>
    </source>
</evidence>
<dbReference type="EMBL" id="VFIP01000007">
    <property type="protein sequence ID" value="TWR98104.1"/>
    <property type="molecule type" value="Genomic_DNA"/>
</dbReference>
<dbReference type="Gene3D" id="3.90.550.10">
    <property type="entry name" value="Spore Coat Polysaccharide Biosynthesis Protein SpsA, Chain A"/>
    <property type="match status" value="1"/>
</dbReference>
<keyword evidence="6" id="KW-0472">Membrane</keyword>
<evidence type="ECO:0000256" key="3">
    <source>
        <dbReference type="ARBA" id="ARBA00022519"/>
    </source>
</evidence>
<accession>A0A5C5Q6P1</accession>
<dbReference type="RefSeq" id="WP_146425330.1">
    <property type="nucleotide sequence ID" value="NZ_VFIP01000007.1"/>
</dbReference>
<dbReference type="Proteomes" id="UP000317901">
    <property type="component" value="Unassembled WGS sequence"/>
</dbReference>
<keyword evidence="5 8" id="KW-0808">Transferase</keyword>
<evidence type="ECO:0000259" key="7">
    <source>
        <dbReference type="Pfam" id="PF00535"/>
    </source>
</evidence>
<evidence type="ECO:0000313" key="9">
    <source>
        <dbReference type="Proteomes" id="UP000317901"/>
    </source>
</evidence>
<comment type="subcellular location">
    <subcellularLocation>
        <location evidence="1">Cell membrane</location>
    </subcellularLocation>
</comment>
<evidence type="ECO:0000313" key="8">
    <source>
        <dbReference type="EMBL" id="TWR98104.1"/>
    </source>
</evidence>
<proteinExistence type="predicted"/>
<keyword evidence="4" id="KW-0328">Glycosyltransferase</keyword>
<organism evidence="8 9">
    <name type="scientific">Pseudomonas saxonica</name>
    <dbReference type="NCBI Taxonomy" id="2600598"/>
    <lineage>
        <taxon>Bacteria</taxon>
        <taxon>Pseudomonadati</taxon>
        <taxon>Pseudomonadota</taxon>
        <taxon>Gammaproteobacteria</taxon>
        <taxon>Pseudomonadales</taxon>
        <taxon>Pseudomonadaceae</taxon>
        <taxon>Pseudomonas</taxon>
    </lineage>
</organism>
<sequence length="233" mass="24879">MIGILIPAHNEQDLLAQCLQAALAAGRHPRLNGETVSVVLVLDSCSDRSAEIAAEFPINVLHIQARNVGAARSLGAQWLLKQGARWIACTDADSLVAEDWLVAQLALNSDAVCGTVAVDDWGTLIDAPAQARYHAAYEACDGHRHIHGANLGISAHAYRQAGGFEALTCHEDVQLVKRLQACGASIAWSHRPKVTTSARLDCRAAGGFGDYLKSLLALPAPDQHQLDSRPDTL</sequence>
<protein>
    <submittedName>
        <fullName evidence="8">Glycosyltransferase</fullName>
    </submittedName>
</protein>
<comment type="caution">
    <text evidence="8">The sequence shown here is derived from an EMBL/GenBank/DDBJ whole genome shotgun (WGS) entry which is preliminary data.</text>
</comment>
<dbReference type="Pfam" id="PF00535">
    <property type="entry name" value="Glycos_transf_2"/>
    <property type="match status" value="1"/>
</dbReference>
<dbReference type="PANTHER" id="PTHR43646">
    <property type="entry name" value="GLYCOSYLTRANSFERASE"/>
    <property type="match status" value="1"/>
</dbReference>
<dbReference type="InterPro" id="IPR001173">
    <property type="entry name" value="Glyco_trans_2-like"/>
</dbReference>
<reference evidence="8 9" key="1">
    <citation type="submission" date="2019-06" db="EMBL/GenBank/DDBJ databases">
        <title>Pseudomonas bimorpha sp. nov. isolated from bovine raw milk and skim milk concentrate.</title>
        <authorList>
            <person name="Hofmann K."/>
            <person name="Huptas C."/>
            <person name="Doll E."/>
            <person name="Scherer S."/>
            <person name="Wenning M."/>
        </authorList>
    </citation>
    <scope>NUCLEOTIDE SEQUENCE [LARGE SCALE GENOMIC DNA]</scope>
    <source>
        <strain evidence="8 9">DSM 108990</strain>
    </source>
</reference>
<dbReference type="SUPFAM" id="SSF53448">
    <property type="entry name" value="Nucleotide-diphospho-sugar transferases"/>
    <property type="match status" value="1"/>
</dbReference>
<evidence type="ECO:0000256" key="1">
    <source>
        <dbReference type="ARBA" id="ARBA00004236"/>
    </source>
</evidence>
<evidence type="ECO:0000256" key="4">
    <source>
        <dbReference type="ARBA" id="ARBA00022676"/>
    </source>
</evidence>
<keyword evidence="3" id="KW-0997">Cell inner membrane</keyword>
<feature type="domain" description="Glycosyltransferase 2-like" evidence="7">
    <location>
        <begin position="4"/>
        <end position="131"/>
    </location>
</feature>
<gene>
    <name evidence="8" type="ORF">FJD37_05460</name>
</gene>
<dbReference type="GO" id="GO:0016757">
    <property type="term" value="F:glycosyltransferase activity"/>
    <property type="evidence" value="ECO:0007669"/>
    <property type="project" value="UniProtKB-KW"/>
</dbReference>
<keyword evidence="2" id="KW-1003">Cell membrane</keyword>
<name>A0A5C5Q6P1_9PSED</name>
<dbReference type="AlphaFoldDB" id="A0A5C5Q6P1"/>